<keyword evidence="1" id="KW-0812">Transmembrane</keyword>
<evidence type="ECO:0000256" key="1">
    <source>
        <dbReference type="SAM" id="Phobius"/>
    </source>
</evidence>
<dbReference type="OrthoDB" id="428263at2"/>
<feature type="transmembrane region" description="Helical" evidence="1">
    <location>
        <begin position="60"/>
        <end position="82"/>
    </location>
</feature>
<evidence type="ECO:0000313" key="2">
    <source>
        <dbReference type="EMBL" id="ORW56030.1"/>
    </source>
</evidence>
<accession>A0A1X2AXA9</accession>
<gene>
    <name evidence="2" type="ORF">AWC22_07125</name>
</gene>
<dbReference type="Pfam" id="PF08592">
    <property type="entry name" value="Anthrone_oxy"/>
    <property type="match status" value="1"/>
</dbReference>
<dbReference type="InterPro" id="IPR013901">
    <property type="entry name" value="Anthrone_oxy"/>
</dbReference>
<evidence type="ECO:0000313" key="3">
    <source>
        <dbReference type="Proteomes" id="UP000193087"/>
    </source>
</evidence>
<protein>
    <recommendedName>
        <fullName evidence="4">DUF1772 domain-containing protein</fullName>
    </recommendedName>
</protein>
<reference evidence="2 3" key="1">
    <citation type="submission" date="2016-01" db="EMBL/GenBank/DDBJ databases">
        <title>The new phylogeny of the genus Mycobacterium.</title>
        <authorList>
            <person name="Tarcisio F."/>
            <person name="Conor M."/>
            <person name="Antonella G."/>
            <person name="Elisabetta G."/>
            <person name="Giulia F.S."/>
            <person name="Sara T."/>
            <person name="Anna F."/>
            <person name="Clotilde B."/>
            <person name="Roberto B."/>
            <person name="Veronica D.S."/>
            <person name="Fabio R."/>
            <person name="Monica P."/>
            <person name="Olivier J."/>
            <person name="Enrico T."/>
            <person name="Nicola S."/>
        </authorList>
    </citation>
    <scope>NUCLEOTIDE SEQUENCE [LARGE SCALE GENOMIC DNA]</scope>
    <source>
        <strain evidence="2 3">DSM 45176</strain>
    </source>
</reference>
<dbReference type="EMBL" id="LQPQ01000257">
    <property type="protein sequence ID" value="ORW56030.1"/>
    <property type="molecule type" value="Genomic_DNA"/>
</dbReference>
<comment type="caution">
    <text evidence="2">The sequence shown here is derived from an EMBL/GenBank/DDBJ whole genome shotgun (WGS) entry which is preliminary data.</text>
</comment>
<dbReference type="STRING" id="486698.AWC22_07125"/>
<feature type="transmembrane region" description="Helical" evidence="1">
    <location>
        <begin position="137"/>
        <end position="157"/>
    </location>
</feature>
<keyword evidence="1" id="KW-1133">Transmembrane helix</keyword>
<keyword evidence="3" id="KW-1185">Reference proteome</keyword>
<dbReference type="Proteomes" id="UP000193087">
    <property type="component" value="Unassembled WGS sequence"/>
</dbReference>
<sequence length="160" mass="16804">MRISPISVLASGAAIGSAAVGGLFFAFSSFVMRGLNRINPLDAITAMRGINAEAQSNPPFLLLFFGSALAALAVGVVAAIQLRKPGSGYLLVGAILAVVAVLVTAAFNVPLNNHLDRAALTADPARVWRDYSDPWTLWNHVRTVCPLLGAALLIVGARRR</sequence>
<feature type="transmembrane region" description="Helical" evidence="1">
    <location>
        <begin position="89"/>
        <end position="107"/>
    </location>
</feature>
<name>A0A1X2AXA9_9MYCO</name>
<dbReference type="GeneID" id="93495641"/>
<feature type="transmembrane region" description="Helical" evidence="1">
    <location>
        <begin position="7"/>
        <end position="32"/>
    </location>
</feature>
<evidence type="ECO:0008006" key="4">
    <source>
        <dbReference type="Google" id="ProtNLM"/>
    </source>
</evidence>
<keyword evidence="1" id="KW-0472">Membrane</keyword>
<proteinExistence type="predicted"/>
<dbReference type="RefSeq" id="WP_085253451.1">
    <property type="nucleotide sequence ID" value="NZ_CAJMWJ010000001.1"/>
</dbReference>
<dbReference type="AlphaFoldDB" id="A0A1X2AXA9"/>
<organism evidence="2 3">
    <name type="scientific">Mycobacterium riyadhense</name>
    <dbReference type="NCBI Taxonomy" id="486698"/>
    <lineage>
        <taxon>Bacteria</taxon>
        <taxon>Bacillati</taxon>
        <taxon>Actinomycetota</taxon>
        <taxon>Actinomycetes</taxon>
        <taxon>Mycobacteriales</taxon>
        <taxon>Mycobacteriaceae</taxon>
        <taxon>Mycobacterium</taxon>
    </lineage>
</organism>